<dbReference type="RefSeq" id="WP_138398525.1">
    <property type="nucleotide sequence ID" value="NZ_JBAFVI010000001.1"/>
</dbReference>
<evidence type="ECO:0000313" key="1">
    <source>
        <dbReference type="EMBL" id="TLX43609.1"/>
    </source>
</evidence>
<reference evidence="1 2" key="1">
    <citation type="submission" date="2019-05" db="EMBL/GenBank/DDBJ databases">
        <authorList>
            <person name="Zhou X."/>
        </authorList>
    </citation>
    <scope>NUCLEOTIDE SEQUENCE [LARGE SCALE GENOMIC DNA]</scope>
    <source>
        <strain evidence="1 2">DSM 432</strain>
    </source>
</reference>
<proteinExistence type="predicted"/>
<dbReference type="EMBL" id="VAUP01000015">
    <property type="protein sequence ID" value="TLX43609.1"/>
    <property type="molecule type" value="Genomic_DNA"/>
</dbReference>
<dbReference type="AlphaFoldDB" id="A0A6C1KH47"/>
<sequence length="132" mass="14335">MAMFSHSQFGPVANLYILPGAGPLTPLIRRALESTPNLQIVVFGDAPDDVALLPMHFDSSVLDWAFSVAAEAELCEPDPPFLQAIEAGVLNGARHPRKLTIRAPERLHLEWKKLLLEKLAGRAAREIGGTSS</sequence>
<evidence type="ECO:0000313" key="2">
    <source>
        <dbReference type="Proteomes" id="UP000305131"/>
    </source>
</evidence>
<gene>
    <name evidence="1" type="ORF">FBQ73_05690</name>
</gene>
<comment type="caution">
    <text evidence="1">The sequence shown here is derived from an EMBL/GenBank/DDBJ whole genome shotgun (WGS) entry which is preliminary data.</text>
</comment>
<name>A0A6C1KH47_XANAU</name>
<organism evidence="1 2">
    <name type="scientific">Xanthobacter autotrophicus</name>
    <dbReference type="NCBI Taxonomy" id="280"/>
    <lineage>
        <taxon>Bacteria</taxon>
        <taxon>Pseudomonadati</taxon>
        <taxon>Pseudomonadota</taxon>
        <taxon>Alphaproteobacteria</taxon>
        <taxon>Hyphomicrobiales</taxon>
        <taxon>Xanthobacteraceae</taxon>
        <taxon>Xanthobacter</taxon>
    </lineage>
</organism>
<protein>
    <submittedName>
        <fullName evidence="1">Uncharacterized protein</fullName>
    </submittedName>
</protein>
<dbReference type="GeneID" id="95772952"/>
<accession>A0A6C1KH47</accession>
<dbReference type="Proteomes" id="UP000305131">
    <property type="component" value="Unassembled WGS sequence"/>
</dbReference>